<keyword evidence="2" id="KW-1133">Transmembrane helix</keyword>
<feature type="signal peptide" evidence="3">
    <location>
        <begin position="1"/>
        <end position="18"/>
    </location>
</feature>
<feature type="compositionally biased region" description="Basic and acidic residues" evidence="1">
    <location>
        <begin position="144"/>
        <end position="156"/>
    </location>
</feature>
<evidence type="ECO:0000256" key="1">
    <source>
        <dbReference type="SAM" id="MobiDB-lite"/>
    </source>
</evidence>
<feature type="compositionally biased region" description="Acidic residues" evidence="1">
    <location>
        <begin position="170"/>
        <end position="179"/>
    </location>
</feature>
<evidence type="ECO:0000256" key="3">
    <source>
        <dbReference type="SAM" id="SignalP"/>
    </source>
</evidence>
<feature type="chain" id="PRO_5044336579" evidence="3">
    <location>
        <begin position="19"/>
        <end position="207"/>
    </location>
</feature>
<evidence type="ECO:0000313" key="4">
    <source>
        <dbReference type="EMBL" id="KAL1495446.1"/>
    </source>
</evidence>
<protein>
    <submittedName>
        <fullName evidence="4">Uncharacterized protein</fullName>
    </submittedName>
</protein>
<evidence type="ECO:0000256" key="2">
    <source>
        <dbReference type="SAM" id="Phobius"/>
    </source>
</evidence>
<keyword evidence="2" id="KW-0812">Transmembrane</keyword>
<proteinExistence type="predicted"/>
<feature type="transmembrane region" description="Helical" evidence="2">
    <location>
        <begin position="61"/>
        <end position="80"/>
    </location>
</feature>
<dbReference type="EMBL" id="JBGBPQ010000032">
    <property type="protein sequence ID" value="KAL1495446.1"/>
    <property type="molecule type" value="Genomic_DNA"/>
</dbReference>
<sequence>MAVLWAISSLMLSHRAACSPMGAAAAHHPARELAHQWPSAPPPPWMPGMAPPVPGPVFSPAFKALLVLLLIGCGVLGVNLKTSLDAMKASSLGSDNEVLTAGQPGCAAWLRDVQKSKGLRPSLAAAEVSAVDEEAGRPRRKKEGRGARRREGSERKQVKRASAMHSSDGEGCEMSDVPETEALRPKTAGGAPSRSSKAKPRPTPGID</sequence>
<keyword evidence="2" id="KW-0472">Membrane</keyword>
<keyword evidence="3" id="KW-0732">Signal</keyword>
<accession>A0AB34I9G0</accession>
<reference evidence="4 5" key="1">
    <citation type="journal article" date="2024" name="Science">
        <title>Giant polyketide synthase enzymes in the biosynthesis of giant marine polyether toxins.</title>
        <authorList>
            <person name="Fallon T.R."/>
            <person name="Shende V.V."/>
            <person name="Wierzbicki I.H."/>
            <person name="Pendleton A.L."/>
            <person name="Watervoot N.F."/>
            <person name="Auber R.P."/>
            <person name="Gonzalez D.J."/>
            <person name="Wisecaver J.H."/>
            <person name="Moore B.S."/>
        </authorList>
    </citation>
    <scope>NUCLEOTIDE SEQUENCE [LARGE SCALE GENOMIC DNA]</scope>
    <source>
        <strain evidence="4 5">12B1</strain>
    </source>
</reference>
<keyword evidence="5" id="KW-1185">Reference proteome</keyword>
<feature type="region of interest" description="Disordered" evidence="1">
    <location>
        <begin position="130"/>
        <end position="207"/>
    </location>
</feature>
<evidence type="ECO:0000313" key="5">
    <source>
        <dbReference type="Proteomes" id="UP001515480"/>
    </source>
</evidence>
<organism evidence="4 5">
    <name type="scientific">Prymnesium parvum</name>
    <name type="common">Toxic golden alga</name>
    <dbReference type="NCBI Taxonomy" id="97485"/>
    <lineage>
        <taxon>Eukaryota</taxon>
        <taxon>Haptista</taxon>
        <taxon>Haptophyta</taxon>
        <taxon>Prymnesiophyceae</taxon>
        <taxon>Prymnesiales</taxon>
        <taxon>Prymnesiaceae</taxon>
        <taxon>Prymnesium</taxon>
    </lineage>
</organism>
<name>A0AB34I9G0_PRYPA</name>
<dbReference type="Proteomes" id="UP001515480">
    <property type="component" value="Unassembled WGS sequence"/>
</dbReference>
<comment type="caution">
    <text evidence="4">The sequence shown here is derived from an EMBL/GenBank/DDBJ whole genome shotgun (WGS) entry which is preliminary data.</text>
</comment>
<dbReference type="AlphaFoldDB" id="A0AB34I9G0"/>
<gene>
    <name evidence="4" type="ORF">AB1Y20_016814</name>
</gene>